<dbReference type="PANTHER" id="PTHR33153:SF3">
    <property type="entry name" value="TRAFFICKING PROTEIN PARTICLE COMPLEX SUBUNIT 11 DOMAIN-CONTAINING PROTEIN"/>
    <property type="match status" value="1"/>
</dbReference>
<dbReference type="EnsemblMetazoa" id="XM_028659410.1">
    <property type="protein sequence ID" value="XP_028515211.1"/>
    <property type="gene ID" value="LOC114575148"/>
</dbReference>
<reference evidence="1" key="1">
    <citation type="submission" date="2022-11" db="UniProtKB">
        <authorList>
            <consortium name="EnsemblMetazoa"/>
        </authorList>
    </citation>
    <scope>IDENTIFICATION</scope>
</reference>
<dbReference type="PANTHER" id="PTHR33153">
    <property type="entry name" value="MYND-TYPE DOMAIN-CONTAINING PROTEIN"/>
    <property type="match status" value="1"/>
</dbReference>
<protein>
    <submittedName>
        <fullName evidence="1">Uncharacterized protein</fullName>
    </submittedName>
</protein>
<evidence type="ECO:0000313" key="1">
    <source>
        <dbReference type="EnsemblMetazoa" id="XP_028515211.1"/>
    </source>
</evidence>
<accession>A0A913YLR4</accession>
<dbReference type="RefSeq" id="XP_028515211.1">
    <property type="nucleotide sequence ID" value="XM_028659410.1"/>
</dbReference>
<dbReference type="Proteomes" id="UP000887567">
    <property type="component" value="Unplaced"/>
</dbReference>
<dbReference type="GeneID" id="114575148"/>
<organism evidence="1 2">
    <name type="scientific">Exaiptasia diaphana</name>
    <name type="common">Tropical sea anemone</name>
    <name type="synonym">Aiptasia pulchella</name>
    <dbReference type="NCBI Taxonomy" id="2652724"/>
    <lineage>
        <taxon>Eukaryota</taxon>
        <taxon>Metazoa</taxon>
        <taxon>Cnidaria</taxon>
        <taxon>Anthozoa</taxon>
        <taxon>Hexacorallia</taxon>
        <taxon>Actiniaria</taxon>
        <taxon>Aiptasiidae</taxon>
        <taxon>Exaiptasia</taxon>
    </lineage>
</organism>
<dbReference type="KEGG" id="epa:114575148"/>
<name>A0A913YLR4_EXADI</name>
<proteinExistence type="predicted"/>
<keyword evidence="2" id="KW-1185">Reference proteome</keyword>
<sequence>MWRQHFSKVIIPKQNKFTKCGVCTLLKHSLRNTQDVKEREKLSVKRKVLLEQQCAERNHYYANRLKAELEPEKYLSLIVDGMDQAKANLPHVTTISKTEQSHYLNLMLLVRFPIGIEECSAS</sequence>
<dbReference type="AlphaFoldDB" id="A0A913YLR4"/>
<dbReference type="OrthoDB" id="410478at2759"/>
<evidence type="ECO:0000313" key="2">
    <source>
        <dbReference type="Proteomes" id="UP000887567"/>
    </source>
</evidence>